<evidence type="ECO:0000313" key="1">
    <source>
        <dbReference type="EMBL" id="TRM64077.1"/>
    </source>
</evidence>
<reference evidence="1 2" key="1">
    <citation type="journal article" date="2019" name="New Phytol.">
        <title>Comparative genomics reveals unique wood-decay strategies and fruiting body development in the Schizophyllaceae.</title>
        <authorList>
            <person name="Almasi E."/>
            <person name="Sahu N."/>
            <person name="Krizsan K."/>
            <person name="Balint B."/>
            <person name="Kovacs G.M."/>
            <person name="Kiss B."/>
            <person name="Cseklye J."/>
            <person name="Drula E."/>
            <person name="Henrissat B."/>
            <person name="Nagy I."/>
            <person name="Chovatia M."/>
            <person name="Adam C."/>
            <person name="LaButti K."/>
            <person name="Lipzen A."/>
            <person name="Riley R."/>
            <person name="Grigoriev I.V."/>
            <person name="Nagy L.G."/>
        </authorList>
    </citation>
    <scope>NUCLEOTIDE SEQUENCE [LARGE SCALE GENOMIC DNA]</scope>
    <source>
        <strain evidence="1 2">NL-1724</strain>
    </source>
</reference>
<dbReference type="Proteomes" id="UP000320762">
    <property type="component" value="Unassembled WGS sequence"/>
</dbReference>
<sequence>MPCFEAILACSCTLRKLIVSADKAGPLPANRGPTTATSLCLYIQAPHLQTATLSSFPDLEIDALPIFQEFLQNSSGCPLSHTEDTEIGDDSLISPEVADALSRNGCALTPDGGTRRTTTLLPNLLRLTFDVGGTPYEEENEDYRDALRDIVVSRTRSRVVHGVALARLERFSTDAIGDSSYTASRNLKRQFLSRAKQPGTHLDLWTTEGSSQIYGTFIFAFELSDAVTSIRCMAYVLPTVL</sequence>
<evidence type="ECO:0000313" key="2">
    <source>
        <dbReference type="Proteomes" id="UP000320762"/>
    </source>
</evidence>
<keyword evidence="2" id="KW-1185">Reference proteome</keyword>
<comment type="caution">
    <text evidence="1">The sequence shown here is derived from an EMBL/GenBank/DDBJ whole genome shotgun (WGS) entry which is preliminary data.</text>
</comment>
<accession>A0A550CH02</accession>
<gene>
    <name evidence="1" type="ORF">BD626DRAFT_493712</name>
</gene>
<proteinExistence type="predicted"/>
<dbReference type="EMBL" id="VDMD01000008">
    <property type="protein sequence ID" value="TRM64077.1"/>
    <property type="molecule type" value="Genomic_DNA"/>
</dbReference>
<protein>
    <submittedName>
        <fullName evidence="1">Uncharacterized protein</fullName>
    </submittedName>
</protein>
<name>A0A550CH02_9AGAR</name>
<dbReference type="AlphaFoldDB" id="A0A550CH02"/>
<organism evidence="1 2">
    <name type="scientific">Schizophyllum amplum</name>
    <dbReference type="NCBI Taxonomy" id="97359"/>
    <lineage>
        <taxon>Eukaryota</taxon>
        <taxon>Fungi</taxon>
        <taxon>Dikarya</taxon>
        <taxon>Basidiomycota</taxon>
        <taxon>Agaricomycotina</taxon>
        <taxon>Agaricomycetes</taxon>
        <taxon>Agaricomycetidae</taxon>
        <taxon>Agaricales</taxon>
        <taxon>Schizophyllaceae</taxon>
        <taxon>Schizophyllum</taxon>
    </lineage>
</organism>